<comment type="caution">
    <text evidence="1">The sequence shown here is derived from an EMBL/GenBank/DDBJ whole genome shotgun (WGS) entry which is preliminary data.</text>
</comment>
<name>A0A0F9KGB6_9ZZZZ</name>
<dbReference type="AlphaFoldDB" id="A0A0F9KGB6"/>
<protein>
    <submittedName>
        <fullName evidence="1">Uncharacterized protein</fullName>
    </submittedName>
</protein>
<sequence length="105" mass="12122">MRTLNIRAGSTLLSTINTNFPEDKQPCWYADMEQVNKREDYKWKVGCKYDGKNDEYSFKISKAGDVNNERFWQRATGVDFATELIDLFKNGGSKAIENWVKQGCP</sequence>
<proteinExistence type="predicted"/>
<organism evidence="1">
    <name type="scientific">marine sediment metagenome</name>
    <dbReference type="NCBI Taxonomy" id="412755"/>
    <lineage>
        <taxon>unclassified sequences</taxon>
        <taxon>metagenomes</taxon>
        <taxon>ecological metagenomes</taxon>
    </lineage>
</organism>
<accession>A0A0F9KGB6</accession>
<evidence type="ECO:0000313" key="1">
    <source>
        <dbReference type="EMBL" id="KKM21183.1"/>
    </source>
</evidence>
<dbReference type="EMBL" id="LAZR01013606">
    <property type="protein sequence ID" value="KKM21183.1"/>
    <property type="molecule type" value="Genomic_DNA"/>
</dbReference>
<reference evidence="1" key="1">
    <citation type="journal article" date="2015" name="Nature">
        <title>Complex archaea that bridge the gap between prokaryotes and eukaryotes.</title>
        <authorList>
            <person name="Spang A."/>
            <person name="Saw J.H."/>
            <person name="Jorgensen S.L."/>
            <person name="Zaremba-Niedzwiedzka K."/>
            <person name="Martijn J."/>
            <person name="Lind A.E."/>
            <person name="van Eijk R."/>
            <person name="Schleper C."/>
            <person name="Guy L."/>
            <person name="Ettema T.J."/>
        </authorList>
    </citation>
    <scope>NUCLEOTIDE SEQUENCE</scope>
</reference>
<gene>
    <name evidence="1" type="ORF">LCGC14_1638060</name>
</gene>